<dbReference type="RefSeq" id="WP_189016491.1">
    <property type="nucleotide sequence ID" value="NZ_BMHE01000034.1"/>
</dbReference>
<dbReference type="Proteomes" id="UP000615455">
    <property type="component" value="Unassembled WGS sequence"/>
</dbReference>
<dbReference type="Pfam" id="PF16258">
    <property type="entry name" value="DUF4912"/>
    <property type="match status" value="1"/>
</dbReference>
<evidence type="ECO:0008006" key="3">
    <source>
        <dbReference type="Google" id="ProtNLM"/>
    </source>
</evidence>
<evidence type="ECO:0000313" key="1">
    <source>
        <dbReference type="EMBL" id="GFZ98158.1"/>
    </source>
</evidence>
<organism evidence="1 2">
    <name type="scientific">Paenibacillus marchantiophytorum</name>
    <dbReference type="NCBI Taxonomy" id="1619310"/>
    <lineage>
        <taxon>Bacteria</taxon>
        <taxon>Bacillati</taxon>
        <taxon>Bacillota</taxon>
        <taxon>Bacilli</taxon>
        <taxon>Bacillales</taxon>
        <taxon>Paenibacillaceae</taxon>
        <taxon>Paenibacillus</taxon>
    </lineage>
</organism>
<keyword evidence="2" id="KW-1185">Reference proteome</keyword>
<sequence>MKTLPIAGFEVPDRYNKDLLHLMVVNANSLYVYWEISDRRRWLLSQHFECDYGVMPKVLRLYDVTHQYFDGNNAHASWDVVTTPEAANWYFHQLAANRTYLVDIGTYTWEHDFIPLLRSNCVATPRDSEAPWGEPLQIVVPEAQTAQHSHRLTPSFFENIQTYSPYAR</sequence>
<protein>
    <recommendedName>
        <fullName evidence="3">DUF4912 domain-containing protein</fullName>
    </recommendedName>
</protein>
<name>A0ABQ1F368_9BACL</name>
<dbReference type="InterPro" id="IPR032585">
    <property type="entry name" value="DUF4912"/>
</dbReference>
<proteinExistence type="predicted"/>
<evidence type="ECO:0000313" key="2">
    <source>
        <dbReference type="Proteomes" id="UP000615455"/>
    </source>
</evidence>
<reference evidence="2" key="1">
    <citation type="journal article" date="2019" name="Int. J. Syst. Evol. Microbiol.">
        <title>The Global Catalogue of Microorganisms (GCM) 10K type strain sequencing project: providing services to taxonomists for standard genome sequencing and annotation.</title>
        <authorList>
            <consortium name="The Broad Institute Genomics Platform"/>
            <consortium name="The Broad Institute Genome Sequencing Center for Infectious Disease"/>
            <person name="Wu L."/>
            <person name="Ma J."/>
        </authorList>
    </citation>
    <scope>NUCLEOTIDE SEQUENCE [LARGE SCALE GENOMIC DNA]</scope>
    <source>
        <strain evidence="2">CGMCC 1.15043</strain>
    </source>
</reference>
<gene>
    <name evidence="1" type="ORF">GCM10008018_50460</name>
</gene>
<accession>A0ABQ1F368</accession>
<dbReference type="EMBL" id="BMHE01000034">
    <property type="protein sequence ID" value="GFZ98158.1"/>
    <property type="molecule type" value="Genomic_DNA"/>
</dbReference>
<comment type="caution">
    <text evidence="1">The sequence shown here is derived from an EMBL/GenBank/DDBJ whole genome shotgun (WGS) entry which is preliminary data.</text>
</comment>